<protein>
    <submittedName>
        <fullName evidence="4">5'-AMP-activated protein kinase subunit beta-1-like, putative</fullName>
    </submittedName>
</protein>
<feature type="domain" description="Association with the SNF1 complex (ASC)" evidence="3">
    <location>
        <begin position="226"/>
        <end position="347"/>
    </location>
</feature>
<dbReference type="GO" id="GO:0031588">
    <property type="term" value="C:nucleotide-activated protein kinase complex"/>
    <property type="evidence" value="ECO:0007669"/>
    <property type="project" value="TreeGrafter"/>
</dbReference>
<feature type="compositionally biased region" description="Polar residues" evidence="2">
    <location>
        <begin position="189"/>
        <end position="204"/>
    </location>
</feature>
<dbReference type="InterPro" id="IPR013783">
    <property type="entry name" value="Ig-like_fold"/>
</dbReference>
<keyword evidence="4" id="KW-0808">Transferase</keyword>
<proteinExistence type="inferred from homology"/>
<dbReference type="GO" id="GO:0019901">
    <property type="term" value="F:protein kinase binding"/>
    <property type="evidence" value="ECO:0007669"/>
    <property type="project" value="TreeGrafter"/>
</dbReference>
<evidence type="ECO:0000256" key="2">
    <source>
        <dbReference type="SAM" id="MobiDB-lite"/>
    </source>
</evidence>
<feature type="region of interest" description="Disordered" evidence="2">
    <location>
        <begin position="353"/>
        <end position="372"/>
    </location>
</feature>
<dbReference type="PANTHER" id="PTHR10343">
    <property type="entry name" value="5'-AMP-ACTIVATED PROTEIN KINASE , BETA SUBUNIT"/>
    <property type="match status" value="1"/>
</dbReference>
<dbReference type="GO" id="GO:0005634">
    <property type="term" value="C:nucleus"/>
    <property type="evidence" value="ECO:0007669"/>
    <property type="project" value="TreeGrafter"/>
</dbReference>
<feature type="region of interest" description="Disordered" evidence="2">
    <location>
        <begin position="1"/>
        <end position="43"/>
    </location>
</feature>
<sequence length="372" mass="39698">MGQQNGKDTGGRNGNATNNNNAAAQRGRIPANNPRTGGQGMRSQTVNDALVAPRTATAAQHGGDAGHQHHDDGRLDASGSATQSPNRPNPAGGSPVTAATLTTIPAAPVVIRYKNTDVKQLIERKIPIEILIQENASQSGESSSGARTTTWRRLPMSRSDDNYFVIVNLPPGEHRFRFSLPDRGGTLVDPTQPTVQDNASTSGGASEPANVIQVSADISTSGGASEPANVIQVSADIMTTKDDDELIDDGTGWGHVETQFEETRKYPPILPPHLRYTPLNTPPTQIRCQVDGSLNVATSTLEAEHLPLPLSVTINHVYFQKREDHVVSGITTRYCNKFTTIAYYRSITDANGNNNVDSDFDGSSSTAPVAVQ</sequence>
<dbReference type="GO" id="GO:0007165">
    <property type="term" value="P:signal transduction"/>
    <property type="evidence" value="ECO:0007669"/>
    <property type="project" value="TreeGrafter"/>
</dbReference>
<dbReference type="SUPFAM" id="SSF160219">
    <property type="entry name" value="AMPKBI-like"/>
    <property type="match status" value="1"/>
</dbReference>
<dbReference type="InterPro" id="IPR014756">
    <property type="entry name" value="Ig_E-set"/>
</dbReference>
<dbReference type="InterPro" id="IPR037256">
    <property type="entry name" value="ASC_dom_sf"/>
</dbReference>
<dbReference type="Pfam" id="PF04739">
    <property type="entry name" value="AMPKBI"/>
    <property type="match status" value="1"/>
</dbReference>
<dbReference type="GO" id="GO:0005737">
    <property type="term" value="C:cytoplasm"/>
    <property type="evidence" value="ECO:0007669"/>
    <property type="project" value="TreeGrafter"/>
</dbReference>
<dbReference type="SMART" id="SM01010">
    <property type="entry name" value="AMPKBI"/>
    <property type="match status" value="1"/>
</dbReference>
<gene>
    <name evidence="4" type="ORF">BSAL_63225</name>
</gene>
<dbReference type="Gene3D" id="2.60.40.10">
    <property type="entry name" value="Immunoglobulins"/>
    <property type="match status" value="1"/>
</dbReference>
<accession>A0A0S4IRW9</accession>
<evidence type="ECO:0000259" key="3">
    <source>
        <dbReference type="SMART" id="SM01010"/>
    </source>
</evidence>
<dbReference type="OrthoDB" id="531008at2759"/>
<evidence type="ECO:0000313" key="4">
    <source>
        <dbReference type="EMBL" id="CUF51589.1"/>
    </source>
</evidence>
<evidence type="ECO:0000313" key="5">
    <source>
        <dbReference type="Proteomes" id="UP000051952"/>
    </source>
</evidence>
<keyword evidence="5" id="KW-1185">Reference proteome</keyword>
<dbReference type="AlphaFoldDB" id="A0A0S4IRW9"/>
<dbReference type="GO" id="GO:0016301">
    <property type="term" value="F:kinase activity"/>
    <property type="evidence" value="ECO:0007669"/>
    <property type="project" value="UniProtKB-KW"/>
</dbReference>
<feature type="region of interest" description="Disordered" evidence="2">
    <location>
        <begin position="55"/>
        <end position="98"/>
    </location>
</feature>
<reference evidence="5" key="1">
    <citation type="submission" date="2015-09" db="EMBL/GenBank/DDBJ databases">
        <authorList>
            <consortium name="Pathogen Informatics"/>
        </authorList>
    </citation>
    <scope>NUCLEOTIDE SEQUENCE [LARGE SCALE GENOMIC DNA]</scope>
    <source>
        <strain evidence="5">Lake Konstanz</strain>
    </source>
</reference>
<feature type="region of interest" description="Disordered" evidence="2">
    <location>
        <begin position="187"/>
        <end position="207"/>
    </location>
</feature>
<dbReference type="Proteomes" id="UP000051952">
    <property type="component" value="Unassembled WGS sequence"/>
</dbReference>
<name>A0A0S4IRW9_BODSA</name>
<dbReference type="EMBL" id="CYKH01000343">
    <property type="protein sequence ID" value="CUF51589.1"/>
    <property type="molecule type" value="Genomic_DNA"/>
</dbReference>
<dbReference type="InterPro" id="IPR006828">
    <property type="entry name" value="ASC_dom"/>
</dbReference>
<organism evidence="4 5">
    <name type="scientific">Bodo saltans</name>
    <name type="common">Flagellated protozoan</name>
    <dbReference type="NCBI Taxonomy" id="75058"/>
    <lineage>
        <taxon>Eukaryota</taxon>
        <taxon>Discoba</taxon>
        <taxon>Euglenozoa</taxon>
        <taxon>Kinetoplastea</taxon>
        <taxon>Metakinetoplastina</taxon>
        <taxon>Eubodonida</taxon>
        <taxon>Bodonidae</taxon>
        <taxon>Bodo</taxon>
    </lineage>
</organism>
<dbReference type="InterPro" id="IPR050827">
    <property type="entry name" value="CRP1_MDG1_kinase"/>
</dbReference>
<keyword evidence="4" id="KW-0418">Kinase</keyword>
<dbReference type="CDD" id="cd02859">
    <property type="entry name" value="E_set_AMPKbeta_like_N"/>
    <property type="match status" value="1"/>
</dbReference>
<dbReference type="PANTHER" id="PTHR10343:SF84">
    <property type="entry name" value="5'-AMP-ACTIVATED PROTEIN KINASE SUBUNIT BETA-1"/>
    <property type="match status" value="1"/>
</dbReference>
<feature type="compositionally biased region" description="Basic and acidic residues" evidence="2">
    <location>
        <begin position="64"/>
        <end position="75"/>
    </location>
</feature>
<feature type="compositionally biased region" description="Low complexity" evidence="2">
    <location>
        <begin position="14"/>
        <end position="28"/>
    </location>
</feature>
<dbReference type="VEuPathDB" id="TriTrypDB:BSAL_63225"/>
<feature type="compositionally biased region" description="Polar residues" evidence="2">
    <location>
        <begin position="33"/>
        <end position="43"/>
    </location>
</feature>
<dbReference type="SUPFAM" id="SSF81296">
    <property type="entry name" value="E set domains"/>
    <property type="match status" value="1"/>
</dbReference>
<evidence type="ECO:0000256" key="1">
    <source>
        <dbReference type="ARBA" id="ARBA00010926"/>
    </source>
</evidence>
<dbReference type="Gene3D" id="6.20.250.60">
    <property type="match status" value="1"/>
</dbReference>
<comment type="similarity">
    <text evidence="1">Belongs to the 5'-AMP-activated protein kinase beta subunit family.</text>
</comment>